<comment type="caution">
    <text evidence="11">The sequence shown here is derived from an EMBL/GenBank/DDBJ whole genome shotgun (WGS) entry which is preliminary data.</text>
</comment>
<feature type="transmembrane region" description="Helical" evidence="8">
    <location>
        <begin position="6"/>
        <end position="25"/>
    </location>
</feature>
<evidence type="ECO:0000313" key="11">
    <source>
        <dbReference type="EMBL" id="MEJ8572053.1"/>
    </source>
</evidence>
<evidence type="ECO:0000256" key="6">
    <source>
        <dbReference type="ARBA" id="ARBA00022989"/>
    </source>
</evidence>
<dbReference type="SUPFAM" id="SSF90123">
    <property type="entry name" value="ABC transporter transmembrane region"/>
    <property type="match status" value="1"/>
</dbReference>
<keyword evidence="12" id="KW-1185">Reference proteome</keyword>
<dbReference type="Proteomes" id="UP001378188">
    <property type="component" value="Unassembled WGS sequence"/>
</dbReference>
<dbReference type="Gene3D" id="1.20.1560.10">
    <property type="entry name" value="ABC transporter type 1, transmembrane domain"/>
    <property type="match status" value="1"/>
</dbReference>
<evidence type="ECO:0000259" key="9">
    <source>
        <dbReference type="PROSITE" id="PS50893"/>
    </source>
</evidence>
<feature type="transmembrane region" description="Helical" evidence="8">
    <location>
        <begin position="216"/>
        <end position="237"/>
    </location>
</feature>
<keyword evidence="7 8" id="KW-0472">Membrane</keyword>
<evidence type="ECO:0000256" key="2">
    <source>
        <dbReference type="ARBA" id="ARBA00005417"/>
    </source>
</evidence>
<feature type="transmembrane region" description="Helical" evidence="8">
    <location>
        <begin position="32"/>
        <end position="50"/>
    </location>
</feature>
<sequence>MFNTLVNLLLLAFPLYMINVFTRVLDSRSNETLIVLFAGFAIVFIFRGFFEMLEDALMRRVSRRIDGRLSERLVQALFRQKASGEGSPGGAQALRDLDAYRQFVSQSAIKATLEAPWAGLFIGVLFILNPLVGIVAFFSVLVMVVIEIIKVASVRGSTDSTTRSSLASYSTLDLYLQSAEAVVGQGMLRRIIGRWRKIHDAALSSQMQASGRAETIGTSAGVIQYLFLGIVIAVAAAEIINGEAPPAILFATMILFRFAMRPVQKVISAWSQYVPVRQGLARIEQTLASVPPMQEKMPVPKPAGILTVKGLIYVPKGSQKPILRNINFGVEAGRSVGIVGLAGSGKTTLVRVITGCVKPSAGQVRLDGNDVWSWAQSGERWYIGYLPQNVQILPASVADNISHFGEFDEEAVVDAARMAGAHEMILRLPMGYDTLIGPGGHPVSGGQRQLIGLARAVVGSPSMVVLDEPNSNLDGPGEDALMRCVASLKASGVTVVMVSHRASLIRQLDKTVLLKEGQMVGFGETEEVYAQLGRPVLVKKKDAG</sequence>
<dbReference type="Pfam" id="PF00664">
    <property type="entry name" value="ABC_membrane"/>
    <property type="match status" value="1"/>
</dbReference>
<reference evidence="11 12" key="1">
    <citation type="submission" date="2024-02" db="EMBL/GenBank/DDBJ databases">
        <title>Genome analysis and characterization of Microbaculum marinisediminis sp. nov., isolated from marine sediment.</title>
        <authorList>
            <person name="Du Z.-J."/>
            <person name="Ye Y.-Q."/>
            <person name="Zhang Z.-R."/>
            <person name="Yuan S.-M."/>
            <person name="Zhang X.-Y."/>
        </authorList>
    </citation>
    <scope>NUCLEOTIDE SEQUENCE [LARGE SCALE GENOMIC DNA]</scope>
    <source>
        <strain evidence="11 12">SDUM1044001</strain>
    </source>
</reference>
<dbReference type="PROSITE" id="PS50893">
    <property type="entry name" value="ABC_TRANSPORTER_2"/>
    <property type="match status" value="1"/>
</dbReference>
<dbReference type="GO" id="GO:0005524">
    <property type="term" value="F:ATP binding"/>
    <property type="evidence" value="ECO:0007669"/>
    <property type="project" value="UniProtKB-KW"/>
</dbReference>
<dbReference type="PANTHER" id="PTHR24221:SF248">
    <property type="entry name" value="ABC TRANSPORTER TRANSMEMBRANE REGION"/>
    <property type="match status" value="1"/>
</dbReference>
<dbReference type="InterPro" id="IPR003439">
    <property type="entry name" value="ABC_transporter-like_ATP-bd"/>
</dbReference>
<name>A0AAW9RSW3_9HYPH</name>
<dbReference type="PROSITE" id="PS50929">
    <property type="entry name" value="ABC_TM1F"/>
    <property type="match status" value="1"/>
</dbReference>
<evidence type="ECO:0000256" key="7">
    <source>
        <dbReference type="ARBA" id="ARBA00023136"/>
    </source>
</evidence>
<dbReference type="InterPro" id="IPR039421">
    <property type="entry name" value="Type_1_exporter"/>
</dbReference>
<comment type="subcellular location">
    <subcellularLocation>
        <location evidence="1">Cell membrane</location>
        <topology evidence="1">Multi-pass membrane protein</topology>
    </subcellularLocation>
</comment>
<dbReference type="InterPro" id="IPR027417">
    <property type="entry name" value="P-loop_NTPase"/>
</dbReference>
<keyword evidence="4" id="KW-0547">Nucleotide-binding</keyword>
<proteinExistence type="inferred from homology"/>
<evidence type="ECO:0000256" key="4">
    <source>
        <dbReference type="ARBA" id="ARBA00022741"/>
    </source>
</evidence>
<keyword evidence="6 8" id="KW-1133">Transmembrane helix</keyword>
<comment type="similarity">
    <text evidence="2">Belongs to the ABC transporter superfamily.</text>
</comment>
<dbReference type="SUPFAM" id="SSF52540">
    <property type="entry name" value="P-loop containing nucleoside triphosphate hydrolases"/>
    <property type="match status" value="1"/>
</dbReference>
<organism evidence="11 12">
    <name type="scientific">Microbaculum marinum</name>
    <dbReference type="NCBI Taxonomy" id="1764581"/>
    <lineage>
        <taxon>Bacteria</taxon>
        <taxon>Pseudomonadati</taxon>
        <taxon>Pseudomonadota</taxon>
        <taxon>Alphaproteobacteria</taxon>
        <taxon>Hyphomicrobiales</taxon>
        <taxon>Tepidamorphaceae</taxon>
        <taxon>Microbaculum</taxon>
    </lineage>
</organism>
<dbReference type="InterPro" id="IPR003593">
    <property type="entry name" value="AAA+_ATPase"/>
</dbReference>
<dbReference type="GO" id="GO:0034040">
    <property type="term" value="F:ATPase-coupled lipid transmembrane transporter activity"/>
    <property type="evidence" value="ECO:0007669"/>
    <property type="project" value="TreeGrafter"/>
</dbReference>
<dbReference type="Gene3D" id="3.40.50.300">
    <property type="entry name" value="P-loop containing nucleotide triphosphate hydrolases"/>
    <property type="match status" value="1"/>
</dbReference>
<dbReference type="InterPro" id="IPR017871">
    <property type="entry name" value="ABC_transporter-like_CS"/>
</dbReference>
<dbReference type="InterPro" id="IPR011527">
    <property type="entry name" value="ABC1_TM_dom"/>
</dbReference>
<dbReference type="EMBL" id="JAZHOF010000004">
    <property type="protein sequence ID" value="MEJ8572053.1"/>
    <property type="molecule type" value="Genomic_DNA"/>
</dbReference>
<evidence type="ECO:0000259" key="10">
    <source>
        <dbReference type="PROSITE" id="PS50929"/>
    </source>
</evidence>
<dbReference type="GO" id="GO:0016887">
    <property type="term" value="F:ATP hydrolysis activity"/>
    <property type="evidence" value="ECO:0007669"/>
    <property type="project" value="InterPro"/>
</dbReference>
<dbReference type="SMART" id="SM00382">
    <property type="entry name" value="AAA"/>
    <property type="match status" value="1"/>
</dbReference>
<dbReference type="InterPro" id="IPR036640">
    <property type="entry name" value="ABC1_TM_sf"/>
</dbReference>
<dbReference type="GO" id="GO:0140359">
    <property type="term" value="F:ABC-type transporter activity"/>
    <property type="evidence" value="ECO:0007669"/>
    <property type="project" value="InterPro"/>
</dbReference>
<dbReference type="GO" id="GO:0005886">
    <property type="term" value="C:plasma membrane"/>
    <property type="evidence" value="ECO:0007669"/>
    <property type="project" value="UniProtKB-SubCell"/>
</dbReference>
<feature type="domain" description="ABC transporter" evidence="9">
    <location>
        <begin position="306"/>
        <end position="541"/>
    </location>
</feature>
<feature type="transmembrane region" description="Helical" evidence="8">
    <location>
        <begin position="120"/>
        <end position="146"/>
    </location>
</feature>
<dbReference type="PROSITE" id="PS00211">
    <property type="entry name" value="ABC_TRANSPORTER_1"/>
    <property type="match status" value="1"/>
</dbReference>
<evidence type="ECO:0000256" key="5">
    <source>
        <dbReference type="ARBA" id="ARBA00022840"/>
    </source>
</evidence>
<keyword evidence="5 11" id="KW-0067">ATP-binding</keyword>
<evidence type="ECO:0000313" key="12">
    <source>
        <dbReference type="Proteomes" id="UP001378188"/>
    </source>
</evidence>
<evidence type="ECO:0000256" key="8">
    <source>
        <dbReference type="SAM" id="Phobius"/>
    </source>
</evidence>
<accession>A0AAW9RSW3</accession>
<protein>
    <submittedName>
        <fullName evidence="11">ATP-binding cassette domain-containing protein</fullName>
    </submittedName>
</protein>
<feature type="domain" description="ABC transmembrane type-1" evidence="10">
    <location>
        <begin position="1"/>
        <end position="273"/>
    </location>
</feature>
<dbReference type="PANTHER" id="PTHR24221">
    <property type="entry name" value="ATP-BINDING CASSETTE SUB-FAMILY B"/>
    <property type="match status" value="1"/>
</dbReference>
<evidence type="ECO:0000256" key="3">
    <source>
        <dbReference type="ARBA" id="ARBA00022692"/>
    </source>
</evidence>
<dbReference type="Pfam" id="PF00005">
    <property type="entry name" value="ABC_tran"/>
    <property type="match status" value="1"/>
</dbReference>
<gene>
    <name evidence="11" type="ORF">V3328_11245</name>
</gene>
<keyword evidence="3 8" id="KW-0812">Transmembrane</keyword>
<dbReference type="AlphaFoldDB" id="A0AAW9RSW3"/>
<evidence type="ECO:0000256" key="1">
    <source>
        <dbReference type="ARBA" id="ARBA00004651"/>
    </source>
</evidence>